<feature type="compositionally biased region" description="Basic and acidic residues" evidence="9">
    <location>
        <begin position="316"/>
        <end position="331"/>
    </location>
</feature>
<keyword evidence="6" id="KW-0067">ATP-binding</keyword>
<evidence type="ECO:0000313" key="12">
    <source>
        <dbReference type="Proteomes" id="UP000694395"/>
    </source>
</evidence>
<evidence type="ECO:0000313" key="11">
    <source>
        <dbReference type="Ensembl" id="ENSOMYP00000139430.1"/>
    </source>
</evidence>
<comment type="catalytic activity">
    <reaction evidence="8">
        <text>L-seryl-[protein] + ATP = O-phospho-L-seryl-[protein] + ADP + H(+)</text>
        <dbReference type="Rhea" id="RHEA:17989"/>
        <dbReference type="Rhea" id="RHEA-COMP:9863"/>
        <dbReference type="Rhea" id="RHEA-COMP:11604"/>
        <dbReference type="ChEBI" id="CHEBI:15378"/>
        <dbReference type="ChEBI" id="CHEBI:29999"/>
        <dbReference type="ChEBI" id="CHEBI:30616"/>
        <dbReference type="ChEBI" id="CHEBI:83421"/>
        <dbReference type="ChEBI" id="CHEBI:456216"/>
        <dbReference type="EC" id="2.7.11.1"/>
    </reaction>
</comment>
<keyword evidence="12" id="KW-1185">Reference proteome</keyword>
<feature type="region of interest" description="Disordered" evidence="9">
    <location>
        <begin position="554"/>
        <end position="573"/>
    </location>
</feature>
<dbReference type="InterPro" id="IPR011009">
    <property type="entry name" value="Kinase-like_dom_sf"/>
</dbReference>
<dbReference type="GO" id="GO:0005737">
    <property type="term" value="C:cytoplasm"/>
    <property type="evidence" value="ECO:0007669"/>
    <property type="project" value="TreeGrafter"/>
</dbReference>
<dbReference type="GO" id="GO:0035556">
    <property type="term" value="P:intracellular signal transduction"/>
    <property type="evidence" value="ECO:0007669"/>
    <property type="project" value="TreeGrafter"/>
</dbReference>
<evidence type="ECO:0000256" key="5">
    <source>
        <dbReference type="ARBA" id="ARBA00022777"/>
    </source>
</evidence>
<keyword evidence="4" id="KW-0547">Nucleotide-binding</keyword>
<evidence type="ECO:0000256" key="1">
    <source>
        <dbReference type="ARBA" id="ARBA00012513"/>
    </source>
</evidence>
<dbReference type="PANTHER" id="PTHR24346">
    <property type="entry name" value="MAP/MICROTUBULE AFFINITY-REGULATING KINASE"/>
    <property type="match status" value="1"/>
</dbReference>
<dbReference type="PANTHER" id="PTHR24346:SF101">
    <property type="entry name" value="PROTEIN KINASE DOMAIN-CONTAINING PROTEIN"/>
    <property type="match status" value="1"/>
</dbReference>
<protein>
    <recommendedName>
        <fullName evidence="1">non-specific serine/threonine protein kinase</fullName>
        <ecNumber evidence="1">2.7.11.1</ecNumber>
    </recommendedName>
</protein>
<evidence type="ECO:0000256" key="7">
    <source>
        <dbReference type="ARBA" id="ARBA00047899"/>
    </source>
</evidence>
<dbReference type="FunFam" id="1.10.510.10:FF:001810">
    <property type="entry name" value="Protein CBG24469"/>
    <property type="match status" value="1"/>
</dbReference>
<sequence length="602" mass="66966">MAMELCVGGDLMDRICEKKRLEEREVRRYTRQILSAVEHLHTHGIIHRDLKIENFLLDEHNNIKIVDFGLSNTLKVERESAELLNTQCGSPAYAAPELLAHSKYGPKVDVWSVGVSMFAMLTGTLPFTVEPFNIKQLHQKMVNGEIGTIPNDISKGAVGFVLSLLEPEPSKRPTIRSAMEEKWINEGYTRKPLHTLTHRNRLRPEDLNQSVLSYMTESLGYSLSDVTTMLTNNRPSAILASYQLLLRKLTRGEKGARGIKKLDTSEWNLPRKTTWREKSSPVARTQQHTMAANEKVSKQSSRPPRSQPQSTEEECLSNKKRQEDPPTETRHSSTSLLPGLPSPCPTPLVDEEVAITLFPEVSVFGDRELVHLAPPKSSASKLCDSTPLPRLLEPTREVQVRPVLPPHELRTTHSDGAELDNSHLHDDGCHDDHVHPHRLGNNDRLKKLQMFYSSETKGGVSPRMILETTEARPSDREHLAGAMEMAQTAPPPLPQLRNAGLKEGGGGGRGGKVTWVGHMVRPQGTTGLLVNGTKPPAFPSHRQHALVIKSLRQEKARRGGGGRGGGMRGGVQRNSVQLRQSLQRRVADLNLPLLPAAPQRPY</sequence>
<dbReference type="SMART" id="SM00220">
    <property type="entry name" value="S_TKc"/>
    <property type="match status" value="1"/>
</dbReference>
<dbReference type="Pfam" id="PF00069">
    <property type="entry name" value="Pkinase"/>
    <property type="match status" value="1"/>
</dbReference>
<dbReference type="GeneTree" id="ENSGT00940000164803"/>
<dbReference type="GO" id="GO:0005524">
    <property type="term" value="F:ATP binding"/>
    <property type="evidence" value="ECO:0007669"/>
    <property type="project" value="UniProtKB-KW"/>
</dbReference>
<proteinExistence type="predicted"/>
<comment type="catalytic activity">
    <reaction evidence="7">
        <text>L-threonyl-[protein] + ATP = O-phospho-L-threonyl-[protein] + ADP + H(+)</text>
        <dbReference type="Rhea" id="RHEA:46608"/>
        <dbReference type="Rhea" id="RHEA-COMP:11060"/>
        <dbReference type="Rhea" id="RHEA-COMP:11605"/>
        <dbReference type="ChEBI" id="CHEBI:15378"/>
        <dbReference type="ChEBI" id="CHEBI:30013"/>
        <dbReference type="ChEBI" id="CHEBI:30616"/>
        <dbReference type="ChEBI" id="CHEBI:61977"/>
        <dbReference type="ChEBI" id="CHEBI:456216"/>
        <dbReference type="EC" id="2.7.11.1"/>
    </reaction>
</comment>
<dbReference type="InterPro" id="IPR000719">
    <property type="entry name" value="Prot_kinase_dom"/>
</dbReference>
<name>A0A8K9XXP1_ONCMY</name>
<keyword evidence="2" id="KW-0723">Serine/threonine-protein kinase</keyword>
<accession>A0A8K9XXP1</accession>
<dbReference type="EC" id="2.7.11.1" evidence="1"/>
<evidence type="ECO:0000256" key="6">
    <source>
        <dbReference type="ARBA" id="ARBA00022840"/>
    </source>
</evidence>
<reference evidence="11" key="2">
    <citation type="submission" date="2025-08" db="UniProtKB">
        <authorList>
            <consortium name="Ensembl"/>
        </authorList>
    </citation>
    <scope>IDENTIFICATION</scope>
</reference>
<feature type="region of interest" description="Disordered" evidence="9">
    <location>
        <begin position="270"/>
        <end position="343"/>
    </location>
</feature>
<feature type="compositionally biased region" description="Low complexity" evidence="9">
    <location>
        <begin position="299"/>
        <end position="310"/>
    </location>
</feature>
<dbReference type="GO" id="GO:0004674">
    <property type="term" value="F:protein serine/threonine kinase activity"/>
    <property type="evidence" value="ECO:0007669"/>
    <property type="project" value="UniProtKB-KW"/>
</dbReference>
<dbReference type="SUPFAM" id="SSF56112">
    <property type="entry name" value="Protein kinase-like (PK-like)"/>
    <property type="match status" value="1"/>
</dbReference>
<reference evidence="11" key="1">
    <citation type="submission" date="2020-07" db="EMBL/GenBank/DDBJ databases">
        <title>A long reads based de novo assembly of the rainbow trout Arlee double haploid line genome.</title>
        <authorList>
            <person name="Gao G."/>
            <person name="Palti Y."/>
        </authorList>
    </citation>
    <scope>NUCLEOTIDE SEQUENCE [LARGE SCALE GENOMIC DNA]</scope>
</reference>
<dbReference type="Proteomes" id="UP000694395">
    <property type="component" value="Chromosome 4"/>
</dbReference>
<evidence type="ECO:0000256" key="4">
    <source>
        <dbReference type="ARBA" id="ARBA00022741"/>
    </source>
</evidence>
<keyword evidence="3" id="KW-0808">Transferase</keyword>
<feature type="domain" description="Protein kinase" evidence="10">
    <location>
        <begin position="1"/>
        <end position="184"/>
    </location>
</feature>
<dbReference type="InterPro" id="IPR008271">
    <property type="entry name" value="Ser/Thr_kinase_AS"/>
</dbReference>
<reference evidence="11" key="3">
    <citation type="submission" date="2025-09" db="UniProtKB">
        <authorList>
            <consortium name="Ensembl"/>
        </authorList>
    </citation>
    <scope>IDENTIFICATION</scope>
</reference>
<dbReference type="Gene3D" id="1.10.510.10">
    <property type="entry name" value="Transferase(Phosphotransferase) domain 1"/>
    <property type="match status" value="1"/>
</dbReference>
<dbReference type="PROSITE" id="PS50011">
    <property type="entry name" value="PROTEIN_KINASE_DOM"/>
    <property type="match status" value="1"/>
</dbReference>
<evidence type="ECO:0000256" key="2">
    <source>
        <dbReference type="ARBA" id="ARBA00022527"/>
    </source>
</evidence>
<evidence type="ECO:0000259" key="10">
    <source>
        <dbReference type="PROSITE" id="PS50011"/>
    </source>
</evidence>
<evidence type="ECO:0000256" key="3">
    <source>
        <dbReference type="ARBA" id="ARBA00022679"/>
    </source>
</evidence>
<organism evidence="11 12">
    <name type="scientific">Oncorhynchus mykiss</name>
    <name type="common">Rainbow trout</name>
    <name type="synonym">Salmo gairdneri</name>
    <dbReference type="NCBI Taxonomy" id="8022"/>
    <lineage>
        <taxon>Eukaryota</taxon>
        <taxon>Metazoa</taxon>
        <taxon>Chordata</taxon>
        <taxon>Craniata</taxon>
        <taxon>Vertebrata</taxon>
        <taxon>Euteleostomi</taxon>
        <taxon>Actinopterygii</taxon>
        <taxon>Neopterygii</taxon>
        <taxon>Teleostei</taxon>
        <taxon>Protacanthopterygii</taxon>
        <taxon>Salmoniformes</taxon>
        <taxon>Salmonidae</taxon>
        <taxon>Salmoninae</taxon>
        <taxon>Oncorhynchus</taxon>
    </lineage>
</organism>
<keyword evidence="5" id="KW-0418">Kinase</keyword>
<dbReference type="PROSITE" id="PS00108">
    <property type="entry name" value="PROTEIN_KINASE_ST"/>
    <property type="match status" value="1"/>
</dbReference>
<feature type="compositionally biased region" description="Gly residues" evidence="9">
    <location>
        <begin position="559"/>
        <end position="569"/>
    </location>
</feature>
<dbReference type="Ensembl" id="ENSOMYT00000153025.1">
    <property type="protein sequence ID" value="ENSOMYP00000139430.1"/>
    <property type="gene ID" value="ENSOMYG00000051781.1"/>
</dbReference>
<dbReference type="AlphaFoldDB" id="A0A8K9XXP1"/>
<evidence type="ECO:0000256" key="8">
    <source>
        <dbReference type="ARBA" id="ARBA00048679"/>
    </source>
</evidence>
<evidence type="ECO:0000256" key="9">
    <source>
        <dbReference type="SAM" id="MobiDB-lite"/>
    </source>
</evidence>